<evidence type="ECO:0000256" key="1">
    <source>
        <dbReference type="ARBA" id="ARBA00022559"/>
    </source>
</evidence>
<keyword evidence="3" id="KW-0676">Redox-active center</keyword>
<dbReference type="Proteomes" id="UP000243589">
    <property type="component" value="Unassembled WGS sequence"/>
</dbReference>
<dbReference type="PATRIC" id="fig|479117.4.peg.1308"/>
<gene>
    <name evidence="5" type="ORF">Bravens_01314</name>
</gene>
<dbReference type="InterPro" id="IPR036249">
    <property type="entry name" value="Thioredoxin-like_sf"/>
</dbReference>
<comment type="caution">
    <text evidence="5">The sequence shown here is derived from an EMBL/GenBank/DDBJ whole genome shotgun (WGS) entry which is preliminary data.</text>
</comment>
<evidence type="ECO:0000313" key="5">
    <source>
        <dbReference type="EMBL" id="KXZ58274.1"/>
    </source>
</evidence>
<dbReference type="PROSITE" id="PS51352">
    <property type="entry name" value="THIOREDOXIN_2"/>
    <property type="match status" value="1"/>
</dbReference>
<dbReference type="EC" id="1.11.1.15" evidence="5"/>
<keyword evidence="5" id="KW-0560">Oxidoreductase</keyword>
<dbReference type="EMBL" id="LQQC01000010">
    <property type="protein sequence ID" value="KXZ58274.1"/>
    <property type="molecule type" value="Genomic_DNA"/>
</dbReference>
<dbReference type="GO" id="GO:0004601">
    <property type="term" value="F:peroxidase activity"/>
    <property type="evidence" value="ECO:0007669"/>
    <property type="project" value="UniProtKB-KW"/>
</dbReference>
<keyword evidence="6" id="KW-1185">Reference proteome</keyword>
<dbReference type="InterPro" id="IPR013766">
    <property type="entry name" value="Thioredoxin_domain"/>
</dbReference>
<dbReference type="SUPFAM" id="SSF52833">
    <property type="entry name" value="Thioredoxin-like"/>
    <property type="match status" value="1"/>
</dbReference>
<organism evidence="5 6">
    <name type="scientific">Brevibacterium ravenspurgense</name>
    <dbReference type="NCBI Taxonomy" id="479117"/>
    <lineage>
        <taxon>Bacteria</taxon>
        <taxon>Bacillati</taxon>
        <taxon>Actinomycetota</taxon>
        <taxon>Actinomycetes</taxon>
        <taxon>Micrococcales</taxon>
        <taxon>Brevibacteriaceae</taxon>
        <taxon>Brevibacterium</taxon>
    </lineage>
</organism>
<protein>
    <submittedName>
        <fullName evidence="5">Putative peroxiredoxin</fullName>
        <ecNumber evidence="5">1.11.1.15</ecNumber>
    </submittedName>
</protein>
<evidence type="ECO:0000259" key="4">
    <source>
        <dbReference type="PROSITE" id="PS51352"/>
    </source>
</evidence>
<dbReference type="PANTHER" id="PTHR43110">
    <property type="entry name" value="THIOL PEROXIDASE"/>
    <property type="match status" value="1"/>
</dbReference>
<evidence type="ECO:0000256" key="2">
    <source>
        <dbReference type="ARBA" id="ARBA00022862"/>
    </source>
</evidence>
<proteinExistence type="predicted"/>
<feature type="domain" description="Thioredoxin" evidence="4">
    <location>
        <begin position="10"/>
        <end position="161"/>
    </location>
</feature>
<dbReference type="Pfam" id="PF00578">
    <property type="entry name" value="AhpC-TSA"/>
    <property type="match status" value="1"/>
</dbReference>
<dbReference type="InterPro" id="IPR000866">
    <property type="entry name" value="AhpC/TSA"/>
</dbReference>
<dbReference type="Gene3D" id="3.40.30.10">
    <property type="entry name" value="Glutaredoxin"/>
    <property type="match status" value="1"/>
</dbReference>
<dbReference type="RefSeq" id="WP_062021561.1">
    <property type="nucleotide sequence ID" value="NZ_LQQC01000010.1"/>
</dbReference>
<accession>A0A150H8D1</accession>
<name>A0A150H8D1_9MICO</name>
<sequence>MTVETGAVGPQVGTAAPSLSLASHFGEQLSLDECRRRADADRVLVVFFPFAFSPVCSSEMRELAGMYEGLLSGGTEVVAVSCDPKYTLAAWAQDLGLPFVLLSDFWPHGAAARAFGAFDEQRGFARRLTFLLDGEGAVVDTEHSLTGSKRDFSRFLNPAGSF</sequence>
<keyword evidence="2" id="KW-0049">Antioxidant</keyword>
<dbReference type="PANTHER" id="PTHR43110:SF1">
    <property type="entry name" value="THIOL PEROXIDASE"/>
    <property type="match status" value="1"/>
</dbReference>
<evidence type="ECO:0000256" key="3">
    <source>
        <dbReference type="ARBA" id="ARBA00023284"/>
    </source>
</evidence>
<reference evidence="5 6" key="1">
    <citation type="submission" date="2016-01" db="EMBL/GenBank/DDBJ databases">
        <title>Use of Whole Genome Sequencing to ascertain that Brevibacterium massiliense (Roux, Raoult 2009) is a later heterotypic synonym of Brevibacterium ravenspurgense (Mages 2008).</title>
        <authorList>
            <person name="Bernier A.-M."/>
            <person name="Burdz T."/>
            <person name="Huynh C."/>
            <person name="Pachecho A.L."/>
            <person name="Wiebe D."/>
            <person name="Bonner C."/>
            <person name="Bernard K."/>
        </authorList>
    </citation>
    <scope>NUCLEOTIDE SEQUENCE [LARGE SCALE GENOMIC DNA]</scope>
    <source>
        <strain evidence="5 6">CCUG56047</strain>
    </source>
</reference>
<dbReference type="InterPro" id="IPR050455">
    <property type="entry name" value="Tpx_Peroxidase_subfamily"/>
</dbReference>
<dbReference type="AlphaFoldDB" id="A0A150H8D1"/>
<evidence type="ECO:0000313" key="6">
    <source>
        <dbReference type="Proteomes" id="UP000243589"/>
    </source>
</evidence>
<keyword evidence="1 5" id="KW-0575">Peroxidase</keyword>